<dbReference type="EMBL" id="VUJX02000014">
    <property type="protein sequence ID" value="KAL0929800.1"/>
    <property type="molecule type" value="Genomic_DNA"/>
</dbReference>
<gene>
    <name evidence="1" type="ORF">CTRU02_215230</name>
</gene>
<dbReference type="Proteomes" id="UP000805649">
    <property type="component" value="Unassembled WGS sequence"/>
</dbReference>
<sequence>MSTDIDRIAAGFELFDVLWAGPVEFAISTYLPYLEIGASCVVSILLATCFVTVCLAIGKMSASAQKELVEAVQRRVSATVSVLSNRKGVKMTGLSRFVDAELQGLRVTELQISRKFRWILTASATISNMSTPALSTATLTVYVLVSRSSTGINLGSALAFTMISLISLLASSVQELSVAIPQMAAAMGCFQRIQKYLMTHSAHRCDRKQAEVSKSLTDNNMEMQCLMVTPDHSNRKGLLLSVNKGDFAFKATTEPTLHNITMQLPDKTWTVLLGPVGSGKSALLLALLGELSLTNGSVYKQPFLQLAYCTQDPWLPNLTLRQVVIGNSNFEHNWYSTVIDACALARDLDELPSGDQTMIGTNGLSLSGGQKQRLSLARALYSRKQLLLLDDILSGLDPATEQRVVERVFGQNGLCRNNGVTVLLAIHSVRHVYRADHAIVKGIGGKILEQGPPRSLSSFKDIGGSAQSNKSDTAIPSGDHTGVIGNASYEHDVLEHDAIQDELSRQAGDMRLYGYYLKAIRWANAIGLVVGDTLYACCLKFPTVLLNWWSVAEAESPGTLTDMYLGIHGMFSLICLISFLLVVILLLHDISLIDMQLLLAFLNSMYLTALCLIEAILIASTSKWSLAIYPEILAVLYVLQKFYLRTSRQLWLLELEAKSPLYSQFSETLKGLVTIRAFGWQQVSVERKYNLLDESQKPYYLLWGIQRWLSLVLDFIVTVLATSIMALATQLGESSAGSLGVSLVSILTFSQNLTYLIRAWVDLETSLGAVARVRSFGRETPCEHLPSECSIPPNEWPRNGVIQVNNLSASYKAGTELVLDGISLAIEKGHKLGICGRTGSGKSSFILSLLKMVEIEHGDIIIDDHSLVAMPRDTLRRRVTVMPQEPLLLSGTIRFNVDPWSENTDNAIISALKGVDLWEAVLRRGVLDTKMDANSMSRGQQQLFCLARALLGRSQVLILDEATSNLDVATQTKMMDIVQMKSASCTVLVVAHHLYTIAAFDRVMVLDRGKLVEWGAPRDLLGRPSIFQELYNSQR</sequence>
<evidence type="ECO:0000313" key="2">
    <source>
        <dbReference type="Proteomes" id="UP000805649"/>
    </source>
</evidence>
<protein>
    <submittedName>
        <fullName evidence="1">ABC multidrug transporter</fullName>
    </submittedName>
</protein>
<evidence type="ECO:0000313" key="1">
    <source>
        <dbReference type="EMBL" id="KAL0929800.1"/>
    </source>
</evidence>
<comment type="caution">
    <text evidence="1">The sequence shown here is derived from an EMBL/GenBank/DDBJ whole genome shotgun (WGS) entry which is preliminary data.</text>
</comment>
<proteinExistence type="predicted"/>
<accession>A0ACC3YDA3</accession>
<organism evidence="1 2">
    <name type="scientific">Colletotrichum truncatum</name>
    <name type="common">Anthracnose fungus</name>
    <name type="synonym">Colletotrichum capsici</name>
    <dbReference type="NCBI Taxonomy" id="5467"/>
    <lineage>
        <taxon>Eukaryota</taxon>
        <taxon>Fungi</taxon>
        <taxon>Dikarya</taxon>
        <taxon>Ascomycota</taxon>
        <taxon>Pezizomycotina</taxon>
        <taxon>Sordariomycetes</taxon>
        <taxon>Hypocreomycetidae</taxon>
        <taxon>Glomerellales</taxon>
        <taxon>Glomerellaceae</taxon>
        <taxon>Colletotrichum</taxon>
        <taxon>Colletotrichum truncatum species complex</taxon>
    </lineage>
</organism>
<keyword evidence="2" id="KW-1185">Reference proteome</keyword>
<reference evidence="1 2" key="1">
    <citation type="journal article" date="2020" name="Phytopathology">
        <title>Genome Sequence Resources of Colletotrichum truncatum, C. plurivorum, C. musicola, and C. sojae: Four Species Pathogenic to Soybean (Glycine max).</title>
        <authorList>
            <person name="Rogerio F."/>
            <person name="Boufleur T.R."/>
            <person name="Ciampi-Guillardi M."/>
            <person name="Sukno S.A."/>
            <person name="Thon M.R."/>
            <person name="Massola Junior N.S."/>
            <person name="Baroncelli R."/>
        </authorList>
    </citation>
    <scope>NUCLEOTIDE SEQUENCE [LARGE SCALE GENOMIC DNA]</scope>
    <source>
        <strain evidence="1 2">CMES1059</strain>
    </source>
</reference>
<name>A0ACC3YDA3_COLTU</name>